<keyword evidence="3" id="KW-1185">Reference proteome</keyword>
<dbReference type="EMBL" id="QJTF01000032">
    <property type="protein sequence ID" value="PYE85297.1"/>
    <property type="molecule type" value="Genomic_DNA"/>
</dbReference>
<evidence type="ECO:0000313" key="2">
    <source>
        <dbReference type="EMBL" id="PYE85297.1"/>
    </source>
</evidence>
<organism evidence="2 3">
    <name type="scientific">Phyllobacterium leguminum</name>
    <dbReference type="NCBI Taxonomy" id="314237"/>
    <lineage>
        <taxon>Bacteria</taxon>
        <taxon>Pseudomonadati</taxon>
        <taxon>Pseudomonadota</taxon>
        <taxon>Alphaproteobacteria</taxon>
        <taxon>Hyphomicrobiales</taxon>
        <taxon>Phyllobacteriaceae</taxon>
        <taxon>Phyllobacterium</taxon>
    </lineage>
</organism>
<gene>
    <name evidence="2" type="ORF">C7477_13219</name>
</gene>
<feature type="region of interest" description="Disordered" evidence="1">
    <location>
        <begin position="1"/>
        <end position="49"/>
    </location>
</feature>
<feature type="compositionally biased region" description="Basic and acidic residues" evidence="1">
    <location>
        <begin position="1"/>
        <end position="10"/>
    </location>
</feature>
<feature type="compositionally biased region" description="Basic and acidic residues" evidence="1">
    <location>
        <begin position="79"/>
        <end position="92"/>
    </location>
</feature>
<reference evidence="2 3" key="1">
    <citation type="submission" date="2018-06" db="EMBL/GenBank/DDBJ databases">
        <title>Genomic Encyclopedia of Type Strains, Phase III (KMG-III): the genomes of soil and plant-associated and newly described type strains.</title>
        <authorList>
            <person name="Whitman W."/>
        </authorList>
    </citation>
    <scope>NUCLEOTIDE SEQUENCE [LARGE SCALE GENOMIC DNA]</scope>
    <source>
        <strain evidence="2 3">ORS 1419</strain>
    </source>
</reference>
<feature type="region of interest" description="Disordered" evidence="1">
    <location>
        <begin position="61"/>
        <end position="92"/>
    </location>
</feature>
<accession>A0A318SZR7</accession>
<protein>
    <submittedName>
        <fullName evidence="2">Uncharacterized protein</fullName>
    </submittedName>
</protein>
<proteinExistence type="predicted"/>
<evidence type="ECO:0000256" key="1">
    <source>
        <dbReference type="SAM" id="MobiDB-lite"/>
    </source>
</evidence>
<dbReference type="AlphaFoldDB" id="A0A318SZR7"/>
<comment type="caution">
    <text evidence="2">The sequence shown here is derived from an EMBL/GenBank/DDBJ whole genome shotgun (WGS) entry which is preliminary data.</text>
</comment>
<feature type="compositionally biased region" description="Basic and acidic residues" evidence="1">
    <location>
        <begin position="27"/>
        <end position="49"/>
    </location>
</feature>
<evidence type="ECO:0000313" key="3">
    <source>
        <dbReference type="Proteomes" id="UP000247454"/>
    </source>
</evidence>
<name>A0A318SZR7_9HYPH</name>
<sequence>MPDGPDREANQPETQAKADSSGQSPVHDGDASRRTAEQDVLGERPVDRYGEARHLVGMFQNIGHQTSAPPPNEKKLRKKELAAKAIDRPKTI</sequence>
<dbReference type="Proteomes" id="UP000247454">
    <property type="component" value="Unassembled WGS sequence"/>
</dbReference>
<feature type="compositionally biased region" description="Polar residues" evidence="1">
    <location>
        <begin position="11"/>
        <end position="24"/>
    </location>
</feature>